<keyword evidence="11" id="KW-1185">Reference proteome</keyword>
<evidence type="ECO:0000256" key="6">
    <source>
        <dbReference type="ARBA" id="ARBA00022777"/>
    </source>
</evidence>
<dbReference type="Gene3D" id="3.30.565.10">
    <property type="entry name" value="Histidine kinase-like ATPase, C-terminal domain"/>
    <property type="match status" value="1"/>
</dbReference>
<evidence type="ECO:0000259" key="9">
    <source>
        <dbReference type="PROSITE" id="PS50109"/>
    </source>
</evidence>
<evidence type="ECO:0000256" key="7">
    <source>
        <dbReference type="ARBA" id="ARBA00022840"/>
    </source>
</evidence>
<evidence type="ECO:0000256" key="1">
    <source>
        <dbReference type="ARBA" id="ARBA00000085"/>
    </source>
</evidence>
<dbReference type="PANTHER" id="PTHR43065:SF10">
    <property type="entry name" value="PEROXIDE STRESS-ACTIVATED HISTIDINE KINASE MAK3"/>
    <property type="match status" value="1"/>
</dbReference>
<dbReference type="STRING" id="1925591.BI308_15995"/>
<keyword evidence="4" id="KW-0808">Transferase</keyword>
<dbReference type="SUPFAM" id="SSF47384">
    <property type="entry name" value="Homodimeric domain of signal transducing histidine kinase"/>
    <property type="match status" value="1"/>
</dbReference>
<dbReference type="PRINTS" id="PR00344">
    <property type="entry name" value="BCTRLSENSOR"/>
</dbReference>
<dbReference type="Pfam" id="PF02518">
    <property type="entry name" value="HATPase_c"/>
    <property type="match status" value="1"/>
</dbReference>
<dbReference type="Proteomes" id="UP000183940">
    <property type="component" value="Unassembled WGS sequence"/>
</dbReference>
<evidence type="ECO:0000256" key="5">
    <source>
        <dbReference type="ARBA" id="ARBA00022741"/>
    </source>
</evidence>
<keyword evidence="8" id="KW-0902">Two-component regulatory system</keyword>
<sequence>MVVKVSEIPTEVVARAGLRATEVNLDSTLKDLSLWECSVDVSQPGRVVAQIFKEYSLLPGVILTDKGEFAGMISRRRFLEQLSRPYGLEVFIRREIRVLNRLANQKVGQHLLPDHLIMPGTEPIVEAAVRSLERPPEKLYEPLVIKCSSHCYCLLDVHQLLLAQSRIHELTTKLLRENTQAHLIQTEKLASLGQMVAGLAHEIRNPVNTLWGNVKFLKTYSEDLLDLVEAYKEESGEDPEPIEEIKEDIDFEYLQNDLPELIDSMQESAERLNALVGGMRNFSHMGENHPQLANLHECLDSTLLILRNKLKYGIHLVKSYGELPLVECYSGQLSQVFMNLLTNAIDALNEREKSDQWKPEITITTQWLMESDQSEWVKIEVGDNGTGIPPEIQQRIFETFFTTKPVGKGTGLGLAISHQIVTEKHQGYLKLRSQIGSGTTFEIWLPVSLSSSSD</sequence>
<dbReference type="PANTHER" id="PTHR43065">
    <property type="entry name" value="SENSOR HISTIDINE KINASE"/>
    <property type="match status" value="1"/>
</dbReference>
<dbReference type="GO" id="GO:0005524">
    <property type="term" value="F:ATP binding"/>
    <property type="evidence" value="ECO:0007669"/>
    <property type="project" value="UniProtKB-KW"/>
</dbReference>
<evidence type="ECO:0000256" key="3">
    <source>
        <dbReference type="ARBA" id="ARBA00022553"/>
    </source>
</evidence>
<keyword evidence="7 10" id="KW-0067">ATP-binding</keyword>
<evidence type="ECO:0000256" key="8">
    <source>
        <dbReference type="ARBA" id="ARBA00023012"/>
    </source>
</evidence>
<dbReference type="EMBL" id="MLAW01000029">
    <property type="protein sequence ID" value="OJJ24513.1"/>
    <property type="molecule type" value="Genomic_DNA"/>
</dbReference>
<dbReference type="GO" id="GO:0000155">
    <property type="term" value="F:phosphorelay sensor kinase activity"/>
    <property type="evidence" value="ECO:0007669"/>
    <property type="project" value="InterPro"/>
</dbReference>
<accession>A0A1L9QPB3</accession>
<dbReference type="EC" id="2.7.13.3" evidence="2"/>
<dbReference type="InterPro" id="IPR036890">
    <property type="entry name" value="HATPase_C_sf"/>
</dbReference>
<dbReference type="InterPro" id="IPR036097">
    <property type="entry name" value="HisK_dim/P_sf"/>
</dbReference>
<name>A0A1L9QPB3_9CYAN</name>
<evidence type="ECO:0000256" key="2">
    <source>
        <dbReference type="ARBA" id="ARBA00012438"/>
    </source>
</evidence>
<keyword evidence="3" id="KW-0597">Phosphoprotein</keyword>
<reference evidence="10" key="1">
    <citation type="submission" date="2016-10" db="EMBL/GenBank/DDBJ databases">
        <title>CRISPR-Cas defence system in Roseofilum reptotaenium: evidence of a bacteriophage-cyanobacterium arms race in the coral black band disease.</title>
        <authorList>
            <person name="Buerger P."/>
            <person name="Wood-Charlson E.M."/>
            <person name="Weynberg K.D."/>
            <person name="Willis B."/>
            <person name="Van Oppen M.J."/>
        </authorList>
    </citation>
    <scope>NUCLEOTIDE SEQUENCE [LARGE SCALE GENOMIC DNA]</scope>
    <source>
        <strain evidence="10">AO1-A</strain>
    </source>
</reference>
<evidence type="ECO:0000256" key="4">
    <source>
        <dbReference type="ARBA" id="ARBA00022679"/>
    </source>
</evidence>
<feature type="domain" description="Histidine kinase" evidence="9">
    <location>
        <begin position="198"/>
        <end position="449"/>
    </location>
</feature>
<dbReference type="SMART" id="SM00388">
    <property type="entry name" value="HisKA"/>
    <property type="match status" value="1"/>
</dbReference>
<dbReference type="SUPFAM" id="SSF55874">
    <property type="entry name" value="ATPase domain of HSP90 chaperone/DNA topoisomerase II/histidine kinase"/>
    <property type="match status" value="1"/>
</dbReference>
<dbReference type="Gene3D" id="1.10.287.130">
    <property type="match status" value="1"/>
</dbReference>
<protein>
    <recommendedName>
        <fullName evidence="2">histidine kinase</fullName>
        <ecNumber evidence="2">2.7.13.3</ecNumber>
    </recommendedName>
</protein>
<dbReference type="PROSITE" id="PS50109">
    <property type="entry name" value="HIS_KIN"/>
    <property type="match status" value="1"/>
</dbReference>
<dbReference type="InterPro" id="IPR005467">
    <property type="entry name" value="His_kinase_dom"/>
</dbReference>
<keyword evidence="5" id="KW-0547">Nucleotide-binding</keyword>
<dbReference type="CDD" id="cd00082">
    <property type="entry name" value="HisKA"/>
    <property type="match status" value="1"/>
</dbReference>
<evidence type="ECO:0000313" key="10">
    <source>
        <dbReference type="EMBL" id="OJJ24513.1"/>
    </source>
</evidence>
<dbReference type="SMART" id="SM00387">
    <property type="entry name" value="HATPase_c"/>
    <property type="match status" value="1"/>
</dbReference>
<comment type="caution">
    <text evidence="10">The sequence shown here is derived from an EMBL/GenBank/DDBJ whole genome shotgun (WGS) entry which is preliminary data.</text>
</comment>
<dbReference type="InterPro" id="IPR004358">
    <property type="entry name" value="Sig_transdc_His_kin-like_C"/>
</dbReference>
<gene>
    <name evidence="10" type="ORF">BI308_15995</name>
</gene>
<evidence type="ECO:0000313" key="11">
    <source>
        <dbReference type="Proteomes" id="UP000183940"/>
    </source>
</evidence>
<dbReference type="InterPro" id="IPR003661">
    <property type="entry name" value="HisK_dim/P_dom"/>
</dbReference>
<comment type="catalytic activity">
    <reaction evidence="1">
        <text>ATP + protein L-histidine = ADP + protein N-phospho-L-histidine.</text>
        <dbReference type="EC" id="2.7.13.3"/>
    </reaction>
</comment>
<dbReference type="InterPro" id="IPR003594">
    <property type="entry name" value="HATPase_dom"/>
</dbReference>
<keyword evidence="6" id="KW-0418">Kinase</keyword>
<organism evidence="10 11">
    <name type="scientific">Roseofilum reptotaenium AO1-A</name>
    <dbReference type="NCBI Taxonomy" id="1925591"/>
    <lineage>
        <taxon>Bacteria</taxon>
        <taxon>Bacillati</taxon>
        <taxon>Cyanobacteriota</taxon>
        <taxon>Cyanophyceae</taxon>
        <taxon>Desertifilales</taxon>
        <taxon>Desertifilaceae</taxon>
        <taxon>Roseofilum</taxon>
    </lineage>
</organism>
<proteinExistence type="predicted"/>
<dbReference type="AlphaFoldDB" id="A0A1L9QPB3"/>